<dbReference type="AlphaFoldDB" id="A0AAD6GQ55"/>
<reference evidence="2 3" key="1">
    <citation type="journal article" date="2023" name="IMA Fungus">
        <title>Comparative genomic study of the Penicillium genus elucidates a diverse pangenome and 15 lateral gene transfer events.</title>
        <authorList>
            <person name="Petersen C."/>
            <person name="Sorensen T."/>
            <person name="Nielsen M.R."/>
            <person name="Sondergaard T.E."/>
            <person name="Sorensen J.L."/>
            <person name="Fitzpatrick D.A."/>
            <person name="Frisvad J.C."/>
            <person name="Nielsen K.L."/>
        </authorList>
    </citation>
    <scope>NUCLEOTIDE SEQUENCE [LARGE SCALE GENOMIC DNA]</scope>
    <source>
        <strain evidence="2 3">IBT 29057</strain>
    </source>
</reference>
<accession>A0AAD6GQ55</accession>
<organism evidence="2 3">
    <name type="scientific">Penicillium hetheringtonii</name>
    <dbReference type="NCBI Taxonomy" id="911720"/>
    <lineage>
        <taxon>Eukaryota</taxon>
        <taxon>Fungi</taxon>
        <taxon>Dikarya</taxon>
        <taxon>Ascomycota</taxon>
        <taxon>Pezizomycotina</taxon>
        <taxon>Eurotiomycetes</taxon>
        <taxon>Eurotiomycetidae</taxon>
        <taxon>Eurotiales</taxon>
        <taxon>Aspergillaceae</taxon>
        <taxon>Penicillium</taxon>
    </lineage>
</organism>
<dbReference type="Proteomes" id="UP001216150">
    <property type="component" value="Unassembled WGS sequence"/>
</dbReference>
<gene>
    <name evidence="2" type="ORF">N7450_009300</name>
</gene>
<feature type="region of interest" description="Disordered" evidence="1">
    <location>
        <begin position="44"/>
        <end position="74"/>
    </location>
</feature>
<dbReference type="EMBL" id="JAQJAC010000008">
    <property type="protein sequence ID" value="KAJ5575401.1"/>
    <property type="molecule type" value="Genomic_DNA"/>
</dbReference>
<evidence type="ECO:0000313" key="2">
    <source>
        <dbReference type="EMBL" id="KAJ5575401.1"/>
    </source>
</evidence>
<comment type="caution">
    <text evidence="2">The sequence shown here is derived from an EMBL/GenBank/DDBJ whole genome shotgun (WGS) entry which is preliminary data.</text>
</comment>
<evidence type="ECO:0000256" key="1">
    <source>
        <dbReference type="SAM" id="MobiDB-lite"/>
    </source>
</evidence>
<proteinExistence type="predicted"/>
<sequence>MFQDLNMDRMVPSAPAHGEGRRFGGLRHTVVCGSDRRRTIDVSQKGEAIDGVDDVSGGGSNSGPKATILGSANPETGMNTDDLVICGTILDIVVDMMSLSDASEKRVDRHSDDPQIELC</sequence>
<protein>
    <submittedName>
        <fullName evidence="2">Uncharacterized protein</fullName>
    </submittedName>
</protein>
<evidence type="ECO:0000313" key="3">
    <source>
        <dbReference type="Proteomes" id="UP001216150"/>
    </source>
</evidence>
<name>A0AAD6GQ55_9EURO</name>
<feature type="region of interest" description="Disordered" evidence="1">
    <location>
        <begin position="1"/>
        <end position="22"/>
    </location>
</feature>
<keyword evidence="3" id="KW-1185">Reference proteome</keyword>